<reference evidence="7 10" key="2">
    <citation type="submission" date="2017-02" db="EMBL/GenBank/DDBJ databases">
        <title>Genomes of Trichoderma spp. with biocontrol activity.</title>
        <authorList>
            <person name="Gardiner D."/>
            <person name="Kazan K."/>
            <person name="Vos C."/>
            <person name="Harvey P."/>
        </authorList>
    </citation>
    <scope>NUCLEOTIDE SEQUENCE [LARGE SCALE GENOMIC DNA]</scope>
    <source>
        <strain evidence="7 10">A5MH</strain>
    </source>
</reference>
<keyword evidence="2" id="KW-0677">Repeat</keyword>
<evidence type="ECO:0000313" key="10">
    <source>
        <dbReference type="Proteomes" id="UP000236546"/>
    </source>
</evidence>
<gene>
    <name evidence="8" type="ORF">TGAM01_v207305</name>
    <name evidence="7" type="ORF">TGAMA5MH_06726</name>
</gene>
<dbReference type="EMBL" id="JPDN02000026">
    <property type="protein sequence ID" value="PON23977.1"/>
    <property type="molecule type" value="Genomic_DNA"/>
</dbReference>
<evidence type="ECO:0000256" key="1">
    <source>
        <dbReference type="ARBA" id="ARBA00006192"/>
    </source>
</evidence>
<dbReference type="InterPro" id="IPR011990">
    <property type="entry name" value="TPR-like_helical_dom_sf"/>
</dbReference>
<evidence type="ECO:0000256" key="3">
    <source>
        <dbReference type="ARBA" id="ARBA00044493"/>
    </source>
</evidence>
<evidence type="ECO:0008006" key="11">
    <source>
        <dbReference type="Google" id="ProtNLM"/>
    </source>
</evidence>
<dbReference type="PANTHER" id="PTHR47447">
    <property type="entry name" value="OS03G0856100 PROTEIN"/>
    <property type="match status" value="1"/>
</dbReference>
<dbReference type="Gene3D" id="1.25.40.10">
    <property type="entry name" value="Tetratricopeptide repeat domain"/>
    <property type="match status" value="1"/>
</dbReference>
<proteinExistence type="inferred from homology"/>
<name>A0A2K0T7A5_9HYPO</name>
<evidence type="ECO:0000313" key="9">
    <source>
        <dbReference type="Proteomes" id="UP000054821"/>
    </source>
</evidence>
<dbReference type="Proteomes" id="UP000236546">
    <property type="component" value="Unassembled WGS sequence"/>
</dbReference>
<comment type="function">
    <text evidence="3">Regulates mitochondrial small subunit maturation by controlling 15S rRNA 5'-end processing. Localizes to the 5' precursor of the 15S rRNA in a position that is subsequently occupied by mS47 in the mature yeast mtSSU. Uses structure and sequence-specific RNA recognition, binding to a single-stranded region of the precursor and specifically recognizing bases -6 to -1. The exchange of Ccm1 for mS47 is coupled to the irreversible removal of precursor rRNA that is accompanied by conformational changes of the mitoribosomal proteins uS5m and mS26. These conformational changes signal completion of 5'-end rRNA processing through protection of the mature 5'-end of the 15S rRNA and stabilization of mS47. The removal of the 5' precursor together with the dissociation of Ccm1 may be catalyzed by the 5'-3' exoribonuclease Pet127. Involved in the specific removal of group I introns in mitochondrial encoded transcripts.</text>
</comment>
<keyword evidence="9" id="KW-1185">Reference proteome</keyword>
<dbReference type="PROSITE" id="PS51375">
    <property type="entry name" value="PPR"/>
    <property type="match status" value="1"/>
</dbReference>
<organism evidence="7 10">
    <name type="scientific">Trichoderma gamsii</name>
    <dbReference type="NCBI Taxonomy" id="398673"/>
    <lineage>
        <taxon>Eukaryota</taxon>
        <taxon>Fungi</taxon>
        <taxon>Dikarya</taxon>
        <taxon>Ascomycota</taxon>
        <taxon>Pezizomycotina</taxon>
        <taxon>Sordariomycetes</taxon>
        <taxon>Hypocreomycetidae</taxon>
        <taxon>Hypocreales</taxon>
        <taxon>Hypocreaceae</taxon>
        <taxon>Trichoderma</taxon>
    </lineage>
</organism>
<dbReference type="GeneID" id="36347692"/>
<comment type="subunit">
    <text evidence="4">Binds to mitochondrial small subunit 15S rRNA.</text>
</comment>
<evidence type="ECO:0000313" key="8">
    <source>
        <dbReference type="EMBL" id="PON23977.1"/>
    </source>
</evidence>
<dbReference type="STRING" id="398673.A0A2K0T7A5"/>
<dbReference type="PANTHER" id="PTHR47447:SF23">
    <property type="entry name" value="PENTACOTRIPEPTIDE-REPEAT REGION OF PRORP DOMAIN-CONTAINING PROTEIN"/>
    <property type="match status" value="1"/>
</dbReference>
<reference evidence="8 9" key="1">
    <citation type="journal article" date="2016" name="Genome Announc.">
        <title>Draft Whole-Genome Sequence of Trichoderma gamsii T6085, a Promising Biocontrol Agent of Fusarium Head Blight on Wheat.</title>
        <authorList>
            <person name="Baroncelli R."/>
            <person name="Zapparata A."/>
            <person name="Piaggeschi G."/>
            <person name="Sarrocco S."/>
            <person name="Vannacci G."/>
        </authorList>
    </citation>
    <scope>NUCLEOTIDE SEQUENCE [LARGE SCALE GENOMIC DNA]</scope>
    <source>
        <strain evidence="8 9">T6085</strain>
    </source>
</reference>
<evidence type="ECO:0000313" key="7">
    <source>
        <dbReference type="EMBL" id="PNP41401.1"/>
    </source>
</evidence>
<feature type="region of interest" description="Disordered" evidence="6">
    <location>
        <begin position="88"/>
        <end position="110"/>
    </location>
</feature>
<dbReference type="InterPro" id="IPR002885">
    <property type="entry name" value="PPR_rpt"/>
</dbReference>
<comment type="caution">
    <text evidence="7">The sequence shown here is derived from an EMBL/GenBank/DDBJ whole genome shotgun (WGS) entry which is preliminary data.</text>
</comment>
<evidence type="ECO:0000256" key="6">
    <source>
        <dbReference type="SAM" id="MobiDB-lite"/>
    </source>
</evidence>
<comment type="similarity">
    <text evidence="1">Belongs to the CCM1 family.</text>
</comment>
<evidence type="ECO:0000256" key="5">
    <source>
        <dbReference type="PROSITE-ProRule" id="PRU00708"/>
    </source>
</evidence>
<dbReference type="EMBL" id="MTYH01000058">
    <property type="protein sequence ID" value="PNP41401.1"/>
    <property type="molecule type" value="Genomic_DNA"/>
</dbReference>
<feature type="repeat" description="PPR" evidence="5">
    <location>
        <begin position="664"/>
        <end position="699"/>
    </location>
</feature>
<accession>A0A2K0T7A5</accession>
<dbReference type="Proteomes" id="UP000054821">
    <property type="component" value="Unassembled WGS sequence"/>
</dbReference>
<protein>
    <recommendedName>
        <fullName evidence="11">Pentatricopeptide repeat domain-containing protein</fullName>
    </recommendedName>
</protein>
<dbReference type="OrthoDB" id="185373at2759"/>
<sequence>MVGSKSTSSIAVARILTINLEKSFEALKRASAGCTTLYWTLQSMSCRPILRDLRCRNDIVCRSCLAGRAKQPVQAWWAASYSSQASRTVSRTRLRPQSQSRPNADITRQPTQAELAGYLEGLKRLQTSEKKQSNEDDFSVRFFEQGDRSRKELSSEHAFEESLSGTETAELRDNLLNLGRGLRNPEERDAFGEVLKEMGGDWGKARSADDVEKLIAKLEVYARSIDDRIKEESTNLPRGVLEQLVGDVPELSLEEGTSSGGHRNSIPQVLINPDEITTNRRRKLTKFNSILSRFALAEKESGLKPKAVQSLYKAYHSTRLALAQNWSDVPPALWQVLWRAFSSSKDSANSLSRIAVLARDMSDAGATLDPAQQVLAIEAIFVDGWESKAMENWRRSISTLGAEDSATFQNFWELGARIYCRVGDLGQAERAINKLLSRDMSPRILLPLIRTCCNQGTEEGKQKAWAAYRQMRQLLGKDMGLSDYDQVVACFLTAHQVENALYAFVDMMSEGQIDLMSQKYMPSSIANKFFLGKWLKRLIGAGDLDGAFSVVEFMRGKGVEASPIQLNGLIGAWQRSGSAENFEKADALGWQMVGSRLKFVALRKSHGEGSNSNDASSPEATLMNMPRATIETFSLLAENYRMRNLHERLETLWNAFREAQISPDAFMMNQLLESLIQEGQPQEALALYHSLIENSKVVPDPYTFSALWKTIGANRYHMIMEPETQRKEAEATRAMFKETVKHKDVFQPDGIDGQLARKILHTFRRLQDNAGFLVALAVFKESFRFLPPETLVMEMVLGTTKLSLDTPSQRSKLMRAKRGIDGELRTWADSNGASLEGDENRGAALYAFLQKKFWPAKGNEEEKREIFMEVAKQMGALELLGLKGGAGRG</sequence>
<dbReference type="RefSeq" id="XP_024405226.1">
    <property type="nucleotide sequence ID" value="XM_024550060.1"/>
</dbReference>
<evidence type="ECO:0000256" key="2">
    <source>
        <dbReference type="ARBA" id="ARBA00022737"/>
    </source>
</evidence>
<evidence type="ECO:0000256" key="4">
    <source>
        <dbReference type="ARBA" id="ARBA00044511"/>
    </source>
</evidence>
<reference evidence="8" key="3">
    <citation type="submission" date="2017-08" db="EMBL/GenBank/DDBJ databases">
        <title>Trichoderma gamsii strain T6085, whole genome shotgun sequencing project.</title>
        <authorList>
            <person name="Baroncelli R."/>
        </authorList>
    </citation>
    <scope>NUCLEOTIDE SEQUENCE</scope>
    <source>
        <strain evidence="8">T6085</strain>
    </source>
</reference>
<dbReference type="AlphaFoldDB" id="A0A2K0T7A5"/>